<accession>A0A8T0ZVT6</accession>
<evidence type="ECO:0000313" key="6">
    <source>
        <dbReference type="EMBL" id="KAG2867565.1"/>
    </source>
</evidence>
<dbReference type="EMBL" id="RCMG01000023">
    <property type="protein sequence ID" value="KAG2867565.1"/>
    <property type="molecule type" value="Genomic_DNA"/>
</dbReference>
<evidence type="ECO:0000313" key="7">
    <source>
        <dbReference type="EMBL" id="KAG2942641.1"/>
    </source>
</evidence>
<evidence type="ECO:0000313" key="11">
    <source>
        <dbReference type="Proteomes" id="UP000735874"/>
    </source>
</evidence>
<evidence type="ECO:0000313" key="8">
    <source>
        <dbReference type="EMBL" id="KAG2953362.1"/>
    </source>
</evidence>
<evidence type="ECO:0000256" key="1">
    <source>
        <dbReference type="ARBA" id="ARBA00005234"/>
    </source>
</evidence>
<dbReference type="Proteomes" id="UP000736787">
    <property type="component" value="Unassembled WGS sequence"/>
</dbReference>
<comment type="similarity">
    <text evidence="1">Belongs to the peptidase C48 family.</text>
</comment>
<dbReference type="Proteomes" id="UP000760860">
    <property type="component" value="Unassembled WGS sequence"/>
</dbReference>
<evidence type="ECO:0000256" key="4">
    <source>
        <dbReference type="SAM" id="MobiDB-lite"/>
    </source>
</evidence>
<dbReference type="PROSITE" id="PS50600">
    <property type="entry name" value="ULP_PROTEASE"/>
    <property type="match status" value="1"/>
</dbReference>
<dbReference type="SUPFAM" id="SSF54001">
    <property type="entry name" value="Cysteine proteinases"/>
    <property type="match status" value="1"/>
</dbReference>
<name>A0A8T0ZVT6_9STRA</name>
<dbReference type="EMBL" id="RCMK01000026">
    <property type="protein sequence ID" value="KAG2953362.1"/>
    <property type="molecule type" value="Genomic_DNA"/>
</dbReference>
<keyword evidence="2" id="KW-0645">Protease</keyword>
<dbReference type="EMBL" id="RCML01000017">
    <property type="protein sequence ID" value="KAG2998240.1"/>
    <property type="molecule type" value="Genomic_DNA"/>
</dbReference>
<dbReference type="InterPro" id="IPR038765">
    <property type="entry name" value="Papain-like_cys_pep_sf"/>
</dbReference>
<reference evidence="6" key="1">
    <citation type="submission" date="2018-10" db="EMBL/GenBank/DDBJ databases">
        <title>Effector identification in a new, highly contiguous assembly of the strawberry crown rot pathogen Phytophthora cactorum.</title>
        <authorList>
            <person name="Armitage A.D."/>
            <person name="Nellist C.F."/>
            <person name="Bates H."/>
            <person name="Vickerstaff R.J."/>
            <person name="Harrison R.J."/>
        </authorList>
    </citation>
    <scope>NUCLEOTIDE SEQUENCE</scope>
    <source>
        <strain evidence="6">15-7</strain>
        <strain evidence="7">4032</strain>
        <strain evidence="8">4040</strain>
        <strain evidence="9">P415</strain>
        <strain evidence="10">P421</strain>
    </source>
</reference>
<gene>
    <name evidence="6" type="ORF">PC113_g1863</name>
    <name evidence="7" type="ORF">PC115_g1350</name>
    <name evidence="8" type="ORF">PC117_g2097</name>
    <name evidence="9" type="ORF">PC118_g1376</name>
    <name evidence="10" type="ORF">PC129_g577</name>
</gene>
<feature type="region of interest" description="Disordered" evidence="4">
    <location>
        <begin position="1"/>
        <end position="22"/>
    </location>
</feature>
<dbReference type="InterPro" id="IPR003653">
    <property type="entry name" value="Peptidase_C48_C"/>
</dbReference>
<dbReference type="AlphaFoldDB" id="A0A8T0ZVT6"/>
<evidence type="ECO:0000259" key="5">
    <source>
        <dbReference type="PROSITE" id="PS50600"/>
    </source>
</evidence>
<dbReference type="EMBL" id="RCMI01000016">
    <property type="protein sequence ID" value="KAG2942641.1"/>
    <property type="molecule type" value="Genomic_DNA"/>
</dbReference>
<sequence length="193" mass="21343">MKVTGRPVEVSAGETASSGKTAPEAKQGLAHLASEVSAVFATVCFRTKFYHKVSTKGIYFEEVVGYVAGHAWLNDAVVSYVSDVITASQVGVHVLSSFVVDYEKFPSPPRSTFISMKFIVLPANIKRSHWTLIVVAVHRYGVMTMHMYDSYVLHRTEHGWRRYGPINCCHISVHGIHSGNAKGRASLPGKRRH</sequence>
<protein>
    <recommendedName>
        <fullName evidence="5">Ubiquitin-like protease family profile domain-containing protein</fullName>
    </recommendedName>
</protein>
<evidence type="ECO:0000256" key="3">
    <source>
        <dbReference type="ARBA" id="ARBA00022801"/>
    </source>
</evidence>
<dbReference type="Proteomes" id="UP000774804">
    <property type="component" value="Unassembled WGS sequence"/>
</dbReference>
<dbReference type="Proteomes" id="UP000697107">
    <property type="component" value="Unassembled WGS sequence"/>
</dbReference>
<dbReference type="Proteomes" id="UP000735874">
    <property type="component" value="Unassembled WGS sequence"/>
</dbReference>
<evidence type="ECO:0000256" key="2">
    <source>
        <dbReference type="ARBA" id="ARBA00022670"/>
    </source>
</evidence>
<evidence type="ECO:0000313" key="9">
    <source>
        <dbReference type="EMBL" id="KAG2998240.1"/>
    </source>
</evidence>
<dbReference type="Pfam" id="PF02902">
    <property type="entry name" value="Peptidase_C48"/>
    <property type="match status" value="1"/>
</dbReference>
<dbReference type="EMBL" id="RCMV01000008">
    <property type="protein sequence ID" value="KAG3228905.1"/>
    <property type="molecule type" value="Genomic_DNA"/>
</dbReference>
<keyword evidence="3" id="KW-0378">Hydrolase</keyword>
<dbReference type="GO" id="GO:0006508">
    <property type="term" value="P:proteolysis"/>
    <property type="evidence" value="ECO:0007669"/>
    <property type="project" value="UniProtKB-KW"/>
</dbReference>
<proteinExistence type="inferred from homology"/>
<dbReference type="VEuPathDB" id="FungiDB:PC110_g14879"/>
<dbReference type="GO" id="GO:0008234">
    <property type="term" value="F:cysteine-type peptidase activity"/>
    <property type="evidence" value="ECO:0007669"/>
    <property type="project" value="InterPro"/>
</dbReference>
<organism evidence="6 11">
    <name type="scientific">Phytophthora cactorum</name>
    <dbReference type="NCBI Taxonomy" id="29920"/>
    <lineage>
        <taxon>Eukaryota</taxon>
        <taxon>Sar</taxon>
        <taxon>Stramenopiles</taxon>
        <taxon>Oomycota</taxon>
        <taxon>Peronosporomycetes</taxon>
        <taxon>Peronosporales</taxon>
        <taxon>Peronosporaceae</taxon>
        <taxon>Phytophthora</taxon>
    </lineage>
</organism>
<feature type="domain" description="Ubiquitin-like protease family profile" evidence="5">
    <location>
        <begin position="43"/>
        <end position="193"/>
    </location>
</feature>
<comment type="caution">
    <text evidence="6">The sequence shown here is derived from an EMBL/GenBank/DDBJ whole genome shotgun (WGS) entry which is preliminary data.</text>
</comment>
<dbReference type="Gene3D" id="3.40.395.10">
    <property type="entry name" value="Adenoviral Proteinase, Chain A"/>
    <property type="match status" value="1"/>
</dbReference>
<evidence type="ECO:0000313" key="10">
    <source>
        <dbReference type="EMBL" id="KAG3228905.1"/>
    </source>
</evidence>